<dbReference type="InterPro" id="IPR043502">
    <property type="entry name" value="DNA/RNA_pol_sf"/>
</dbReference>
<name>A0ABQ4ZR53_9ASTR</name>
<dbReference type="SUPFAM" id="SSF56672">
    <property type="entry name" value="DNA/RNA polymerases"/>
    <property type="match status" value="1"/>
</dbReference>
<dbReference type="Proteomes" id="UP001151760">
    <property type="component" value="Unassembled WGS sequence"/>
</dbReference>
<proteinExistence type="predicted"/>
<dbReference type="EMBL" id="BQNB010011605">
    <property type="protein sequence ID" value="GJS92758.1"/>
    <property type="molecule type" value="Genomic_DNA"/>
</dbReference>
<accession>A0ABQ4ZR53</accession>
<sequence length="134" mass="14854">MMTTPVLALPNFNKEFLVETDAYGVGIGAVLTQDGHPIAYMSKALPLKHQALSTYEKGISYKKGSENVAADALLNVNNGSELCTLVLSTIFNSLLQHIRESWTEDEDIQAALTKLQNEPNEISKYTWVDSPLRR</sequence>
<protein>
    <submittedName>
        <fullName evidence="2">Mitochondrial protein</fullName>
    </submittedName>
</protein>
<dbReference type="Pfam" id="PF17919">
    <property type="entry name" value="RT_RNaseH_2"/>
    <property type="match status" value="1"/>
</dbReference>
<dbReference type="PANTHER" id="PTHR34072">
    <property type="entry name" value="ENZYMATIC POLYPROTEIN-RELATED"/>
    <property type="match status" value="1"/>
</dbReference>
<evidence type="ECO:0000259" key="1">
    <source>
        <dbReference type="Pfam" id="PF17919"/>
    </source>
</evidence>
<dbReference type="InterPro" id="IPR041577">
    <property type="entry name" value="RT_RNaseH_2"/>
</dbReference>
<keyword evidence="3" id="KW-1185">Reference proteome</keyword>
<feature type="domain" description="Reverse transcriptase/retrotransposon-derived protein RNase H-like" evidence="1">
    <location>
        <begin position="2"/>
        <end position="57"/>
    </location>
</feature>
<organism evidence="2 3">
    <name type="scientific">Tanacetum coccineum</name>
    <dbReference type="NCBI Taxonomy" id="301880"/>
    <lineage>
        <taxon>Eukaryota</taxon>
        <taxon>Viridiplantae</taxon>
        <taxon>Streptophyta</taxon>
        <taxon>Embryophyta</taxon>
        <taxon>Tracheophyta</taxon>
        <taxon>Spermatophyta</taxon>
        <taxon>Magnoliopsida</taxon>
        <taxon>eudicotyledons</taxon>
        <taxon>Gunneridae</taxon>
        <taxon>Pentapetalae</taxon>
        <taxon>asterids</taxon>
        <taxon>campanulids</taxon>
        <taxon>Asterales</taxon>
        <taxon>Asteraceae</taxon>
        <taxon>Asteroideae</taxon>
        <taxon>Anthemideae</taxon>
        <taxon>Anthemidinae</taxon>
        <taxon>Tanacetum</taxon>
    </lineage>
</organism>
<reference evidence="2" key="2">
    <citation type="submission" date="2022-01" db="EMBL/GenBank/DDBJ databases">
        <authorList>
            <person name="Yamashiro T."/>
            <person name="Shiraishi A."/>
            <person name="Satake H."/>
            <person name="Nakayama K."/>
        </authorList>
    </citation>
    <scope>NUCLEOTIDE SEQUENCE</scope>
</reference>
<evidence type="ECO:0000313" key="3">
    <source>
        <dbReference type="Proteomes" id="UP001151760"/>
    </source>
</evidence>
<comment type="caution">
    <text evidence="2">The sequence shown here is derived from an EMBL/GenBank/DDBJ whole genome shotgun (WGS) entry which is preliminary data.</text>
</comment>
<reference evidence="2" key="1">
    <citation type="journal article" date="2022" name="Int. J. Mol. Sci.">
        <title>Draft Genome of Tanacetum Coccineum: Genomic Comparison of Closely Related Tanacetum-Family Plants.</title>
        <authorList>
            <person name="Yamashiro T."/>
            <person name="Shiraishi A."/>
            <person name="Nakayama K."/>
            <person name="Satake H."/>
        </authorList>
    </citation>
    <scope>NUCLEOTIDE SEQUENCE</scope>
</reference>
<evidence type="ECO:0000313" key="2">
    <source>
        <dbReference type="EMBL" id="GJS92758.1"/>
    </source>
</evidence>
<gene>
    <name evidence="2" type="ORF">Tco_0799726</name>
</gene>
<dbReference type="PANTHER" id="PTHR34072:SF55">
    <property type="entry name" value="DNA_RNA POLYMERASES SUPERFAMILY PROTEIN"/>
    <property type="match status" value="1"/>
</dbReference>